<evidence type="ECO:0000256" key="3">
    <source>
        <dbReference type="ARBA" id="ARBA00012180"/>
    </source>
</evidence>
<feature type="domain" description="Sushi" evidence="18">
    <location>
        <begin position="181"/>
        <end position="242"/>
    </location>
</feature>
<feature type="domain" description="Sushi" evidence="18">
    <location>
        <begin position="1925"/>
        <end position="1985"/>
    </location>
</feature>
<dbReference type="PROSITE" id="PS01180">
    <property type="entry name" value="CUB"/>
    <property type="match status" value="12"/>
</dbReference>
<feature type="domain" description="Sushi" evidence="18">
    <location>
        <begin position="3203"/>
        <end position="3264"/>
    </location>
</feature>
<dbReference type="InterPro" id="IPR005135">
    <property type="entry name" value="Endo/exonuclease/phosphatase"/>
</dbReference>
<organism evidence="19 20">
    <name type="scientific">Hemibagrus guttatus</name>
    <dbReference type="NCBI Taxonomy" id="175788"/>
    <lineage>
        <taxon>Eukaryota</taxon>
        <taxon>Metazoa</taxon>
        <taxon>Chordata</taxon>
        <taxon>Craniata</taxon>
        <taxon>Vertebrata</taxon>
        <taxon>Euteleostomi</taxon>
        <taxon>Actinopterygii</taxon>
        <taxon>Neopterygii</taxon>
        <taxon>Teleostei</taxon>
        <taxon>Ostariophysi</taxon>
        <taxon>Siluriformes</taxon>
        <taxon>Bagridae</taxon>
        <taxon>Hemibagrus</taxon>
    </lineage>
</organism>
<comment type="caution">
    <text evidence="19">The sequence shown here is derived from an EMBL/GenBank/DDBJ whole genome shotgun (WGS) entry which is preliminary data.</text>
</comment>
<evidence type="ECO:0000256" key="2">
    <source>
        <dbReference type="ARBA" id="ARBA00010879"/>
    </source>
</evidence>
<dbReference type="InterPro" id="IPR051277">
    <property type="entry name" value="SEZ6_CSMD_C4BPB_Regulators"/>
</dbReference>
<feature type="domain" description="CUB" evidence="16">
    <location>
        <begin position="2335"/>
        <end position="2443"/>
    </location>
</feature>
<dbReference type="InterPro" id="IPR000477">
    <property type="entry name" value="RT_dom"/>
</dbReference>
<evidence type="ECO:0000256" key="9">
    <source>
        <dbReference type="ARBA" id="ARBA00023157"/>
    </source>
</evidence>
<feature type="domain" description="CUB" evidence="16">
    <location>
        <begin position="2512"/>
        <end position="2620"/>
    </location>
</feature>
<evidence type="ECO:0000256" key="7">
    <source>
        <dbReference type="ARBA" id="ARBA00022989"/>
    </source>
</evidence>
<feature type="domain" description="Sushi" evidence="18">
    <location>
        <begin position="3628"/>
        <end position="3686"/>
    </location>
</feature>
<feature type="domain" description="CUB" evidence="16">
    <location>
        <begin position="1184"/>
        <end position="1295"/>
    </location>
</feature>
<feature type="domain" description="CUB" evidence="16">
    <location>
        <begin position="1703"/>
        <end position="1813"/>
    </location>
</feature>
<keyword evidence="20" id="KW-1185">Reference proteome</keyword>
<feature type="domain" description="Sushi" evidence="18">
    <location>
        <begin position="3747"/>
        <end position="3804"/>
    </location>
</feature>
<dbReference type="CDD" id="cd00033">
    <property type="entry name" value="CCP"/>
    <property type="match status" value="25"/>
</dbReference>
<dbReference type="SMART" id="SM00032">
    <property type="entry name" value="CCP"/>
    <property type="match status" value="25"/>
</dbReference>
<dbReference type="FunFam" id="2.10.70.10:FF:000002">
    <property type="entry name" value="CUB and Sushi multiple domains 3"/>
    <property type="match status" value="6"/>
</dbReference>
<evidence type="ECO:0000256" key="13">
    <source>
        <dbReference type="PROSITE-ProRule" id="PRU00302"/>
    </source>
</evidence>
<evidence type="ECO:0000313" key="20">
    <source>
        <dbReference type="Proteomes" id="UP001274896"/>
    </source>
</evidence>
<comment type="caution">
    <text evidence="13">Lacks conserved residue(s) required for the propagation of feature annotation.</text>
</comment>
<keyword evidence="5 15" id="KW-0812">Transmembrane</keyword>
<feature type="domain" description="Sushi" evidence="18">
    <location>
        <begin position="3687"/>
        <end position="3746"/>
    </location>
</feature>
<feature type="domain" description="Sushi" evidence="18">
    <location>
        <begin position="1644"/>
        <end position="1701"/>
    </location>
</feature>
<feature type="domain" description="Sushi" evidence="18">
    <location>
        <begin position="2795"/>
        <end position="2854"/>
    </location>
</feature>
<protein>
    <recommendedName>
        <fullName evidence="3">ribonuclease H</fullName>
        <ecNumber evidence="3">3.1.26.4</ecNumber>
    </recommendedName>
</protein>
<evidence type="ECO:0000256" key="6">
    <source>
        <dbReference type="ARBA" id="ARBA00022737"/>
    </source>
</evidence>
<evidence type="ECO:0000256" key="12">
    <source>
        <dbReference type="PROSITE-ProRule" id="PRU00059"/>
    </source>
</evidence>
<dbReference type="Gene3D" id="2.10.70.10">
    <property type="entry name" value="Complement Module, domain 1"/>
    <property type="match status" value="25"/>
</dbReference>
<gene>
    <name evidence="19" type="ORF">QTP70_008997</name>
</gene>
<feature type="domain" description="CUB" evidence="16">
    <location>
        <begin position="2684"/>
        <end position="2792"/>
    </location>
</feature>
<keyword evidence="10" id="KW-0325">Glycoprotein</keyword>
<dbReference type="EC" id="3.1.26.4" evidence="3"/>
<dbReference type="FunFam" id="2.60.120.290:FF:000001">
    <property type="entry name" value="CUB and sushi domain-containing protein 3 isoform X1"/>
    <property type="match status" value="9"/>
</dbReference>
<feature type="disulfide bond" evidence="13">
    <location>
        <begin position="3537"/>
        <end position="3564"/>
    </location>
</feature>
<feature type="domain" description="Sushi" evidence="18">
    <location>
        <begin position="3925"/>
        <end position="3984"/>
    </location>
</feature>
<dbReference type="SUPFAM" id="SSF56672">
    <property type="entry name" value="DNA/RNA polymerases"/>
    <property type="match status" value="1"/>
</dbReference>
<feature type="disulfide bond" evidence="13">
    <location>
        <begin position="3358"/>
        <end position="3385"/>
    </location>
</feature>
<comment type="similarity">
    <text evidence="11">Belongs to the CSMD family.</text>
</comment>
<feature type="transmembrane region" description="Helical" evidence="15">
    <location>
        <begin position="4125"/>
        <end position="4146"/>
    </location>
</feature>
<feature type="disulfide bond" evidence="12">
    <location>
        <begin position="1987"/>
        <end position="2014"/>
    </location>
</feature>
<keyword evidence="14" id="KW-0175">Coiled coil</keyword>
<dbReference type="SUPFAM" id="SSF56219">
    <property type="entry name" value="DNase I-like"/>
    <property type="match status" value="1"/>
</dbReference>
<evidence type="ECO:0000256" key="10">
    <source>
        <dbReference type="ARBA" id="ARBA00023180"/>
    </source>
</evidence>
<dbReference type="SUPFAM" id="SSF49854">
    <property type="entry name" value="Spermadhesin, CUB domain"/>
    <property type="match status" value="13"/>
</dbReference>
<dbReference type="InterPro" id="IPR043128">
    <property type="entry name" value="Rev_trsase/Diguanyl_cyclase"/>
</dbReference>
<feature type="domain" description="Sushi" evidence="18">
    <location>
        <begin position="1298"/>
        <end position="1355"/>
    </location>
</feature>
<feature type="disulfide bond" evidence="13">
    <location>
        <begin position="1326"/>
        <end position="1353"/>
    </location>
</feature>
<dbReference type="Pfam" id="PF00084">
    <property type="entry name" value="Sushi"/>
    <property type="match status" value="25"/>
</dbReference>
<feature type="disulfide bond" evidence="13">
    <location>
        <begin position="3833"/>
        <end position="3860"/>
    </location>
</feature>
<dbReference type="PANTHER" id="PTHR45656">
    <property type="entry name" value="PROTEIN CBR-CLEC-78"/>
    <property type="match status" value="1"/>
</dbReference>
<feature type="coiled-coil region" evidence="14">
    <location>
        <begin position="635"/>
        <end position="669"/>
    </location>
</feature>
<feature type="domain" description="CUB" evidence="16">
    <location>
        <begin position="1531"/>
        <end position="1639"/>
    </location>
</feature>
<dbReference type="InterPro" id="IPR000436">
    <property type="entry name" value="Sushi_SCR_CCP_dom"/>
</dbReference>
<feature type="domain" description="CUB" evidence="16">
    <location>
        <begin position="2161"/>
        <end position="2269"/>
    </location>
</feature>
<feature type="domain" description="Sushi" evidence="18">
    <location>
        <begin position="2099"/>
        <end position="2159"/>
    </location>
</feature>
<feature type="domain" description="Reverse transcriptase" evidence="17">
    <location>
        <begin position="801"/>
        <end position="1060"/>
    </location>
</feature>
<evidence type="ECO:0000256" key="4">
    <source>
        <dbReference type="ARBA" id="ARBA00022659"/>
    </source>
</evidence>
<feature type="disulfide bond" evidence="13">
    <location>
        <begin position="3474"/>
        <end position="3501"/>
    </location>
</feature>
<keyword evidence="7 15" id="KW-1133">Transmembrane helix</keyword>
<dbReference type="Pfam" id="PF03372">
    <property type="entry name" value="Exo_endo_phos"/>
    <property type="match status" value="1"/>
</dbReference>
<dbReference type="InterPro" id="IPR035914">
    <property type="entry name" value="Sperma_CUB_dom_sf"/>
</dbReference>
<feature type="domain" description="Sushi" evidence="18">
    <location>
        <begin position="2623"/>
        <end position="2682"/>
    </location>
</feature>
<feature type="domain" description="Sushi" evidence="18">
    <location>
        <begin position="3265"/>
        <end position="3329"/>
    </location>
</feature>
<dbReference type="InterPro" id="IPR036691">
    <property type="entry name" value="Endo/exonu/phosph_ase_sf"/>
</dbReference>
<feature type="disulfide bond" evidence="13">
    <location>
        <begin position="3657"/>
        <end position="3684"/>
    </location>
</feature>
<dbReference type="EMBL" id="JAUCMX010000024">
    <property type="protein sequence ID" value="KAK3511502.1"/>
    <property type="molecule type" value="Genomic_DNA"/>
</dbReference>
<feature type="disulfide bond" evidence="13">
    <location>
        <begin position="3416"/>
        <end position="3443"/>
    </location>
</feature>
<dbReference type="CDD" id="cd09076">
    <property type="entry name" value="L1-EN"/>
    <property type="match status" value="1"/>
</dbReference>
<evidence type="ECO:0000256" key="11">
    <source>
        <dbReference type="ARBA" id="ARBA00061013"/>
    </source>
</evidence>
<dbReference type="CDD" id="cd00041">
    <property type="entry name" value="CUB"/>
    <property type="match status" value="12"/>
</dbReference>
<dbReference type="SUPFAM" id="SSF57535">
    <property type="entry name" value="Complement control module/SCR domain"/>
    <property type="match status" value="25"/>
</dbReference>
<comment type="subcellular location">
    <subcellularLocation>
        <location evidence="1">Membrane</location>
    </subcellularLocation>
</comment>
<evidence type="ECO:0000256" key="5">
    <source>
        <dbReference type="ARBA" id="ARBA00022692"/>
    </source>
</evidence>
<evidence type="ECO:0000259" key="18">
    <source>
        <dbReference type="PROSITE" id="PS50923"/>
    </source>
</evidence>
<feature type="domain" description="Sushi" evidence="18">
    <location>
        <begin position="2449"/>
        <end position="2510"/>
    </location>
</feature>
<dbReference type="FunFam" id="2.10.70.10:FF:000011">
    <property type="entry name" value="CUB and sushi domain-containing protein 3 isoform A"/>
    <property type="match status" value="2"/>
</dbReference>
<evidence type="ECO:0000256" key="15">
    <source>
        <dbReference type="SAM" id="Phobius"/>
    </source>
</evidence>
<keyword evidence="8 15" id="KW-0472">Membrane</keyword>
<accession>A0AAE0UNU3</accession>
<sequence length="4201" mass="466684">MAIGICLFIHKSCQALMPGALPCSNKFCHDPLVPLKGVLKATAYKDIIDKFVALLAVTLFYSPLLQSRHLSFEFVLYPTVAEYTKLGHFVRTHLAALGKKNWIMMDSSTGSDYSGVMFTGPNLPSPIISSKNWLRIHFTTDGNHKLRGFSAQYQVKKMTELKSRGVKMLPMSQMGVAQGHNMCLDPGIPDRGKRKGSDFRRGATVHFSCDEGYELQGSKSITCMRVTDNYVGWSDDRPICRVVSVNTITNFIPDRSRPGLTTTAIGAVDLQGAGGNWATVGRRSRGGRRVRRQREKRKGKSVGLRIGTLNVGTMTGKGRELADVMERRKVDILCVQETRWKGSKARSIGAGFKLFYYGVDSKRNGVGVVLKEEFVRNVLEVKRVSDRVMSLKLEIEGVMLNVVSGYAPQVGCELEEKERFWSELDEVMESIPTGERVVIGADFNGHVGEGNTGDEEVMGKFGVKERNLEGQMVVDFAKRMDMGVVNTYFQKREEHRVTYKSGGRSTQVDYILCRRGNLKEISDCKVVVGESVARQHRMVVCRMTLMVCKTKRSKIEKKTKWWKLKKEECCEEFRQKLRQALGGQVVLPDDWETTAEVIRETGRKVLGVSSGRRKEDKETWWWNEEVQDSIQRKRLAKKKWDMDRTEENRQEYKELQRRVKREVSKAKQKAYEELYTRLDTREGEKDLYRLARQRDRDGKDVQQVRVIKDRDGRVLTSEESVQRRWKEYFEELMNEENEREKRVEGVNSVEQEVDKIRKDEVRKALKRMKSGKAVGTDDIPVEVWKCLGEAAVEFLASLFNRVLESERMPEEWRRSVLVPIFKNKGDVQSCSNYRGIKLMSHTMKVWERVVEARLRKVVDICEQQYGFMPRKSTTDAIFALRILMEKYRDGQKELHCVFVDLEKAYDRVPREELWYCMRKSGVAEKYVRVVQDMYERSRTVVRCAVGQTEEFNVEVGLHQGSALSPFLFAIVMDQLSEEVRQESPWTMMFADDIVICSESREQVEENLERWRFALERRGMKVSRSKTEYMCVNEREGSGTVRLQGEEVKKVQEFKYLGSTVQSNGECGKEVKKRVQAGWNGWRKVSGVLCDQKISARIKGKVYRTVVRPAMLYGLETVSLRKRQESELEVAELKMLRFSLGVTRLDRIRNEYIRGTAHVGRLGDKVREARLRWFGHVQRRDTPMCGGQLRGPSGVITSPNFPVQYDNNANCTWIITASDPSKVIKLTFEDFDLERGYDTLTVGDGAIIGDQRTVFHVLSGTNTPDLVVSTSHQMWLNFKTDDTSGSLGFKVSYEEIDQGGCGDPGIPAYGKREGTGFRHGDRLYFECLPAFELMGKKNITCQKNNQWSAKKPSCVFSCFFNFTTPSGVLLSPNYPQEYGNNMHCVWLIIAKPESRINLAFNDLSMEKQFDFLSIKDGGKAESPILGSFSGDVLPSPITTSGHVARLEFLTDHTYTDRGFNISFTTFRHNECPDPGVPVNGKRFGENLQLGSSISFLCEEGFVKTHGSQTISCILKDGNVVWDNAVPRCEAPCGGDLKAPSGIILSPGWPELYKEALNCEWIIEAPPGYPIKIIFDKFRTEVNYDVLEVRDGRYPSSPLIGSYQGTQVPQFLISTSNFLYLLFTTDKSHSDIGFRIRYETLQLQSDHCVDPGIPVNGQRHGNDFYVGALVTFSCDAGYTLSDPEPLECEPNFQWNHPLPSCDALCGGFIQGNSGTILSPGFPDFYPHNLNCTWMIESSHGKGVQFTFHTFHLESPHDYLLVTENGSFSQPLWRLTGSILPPPLSAGLFGNYTAQIRFLSDFSVSYEGFNITFSAECGSSVTGKQGVLLSPNYPGYYGNNHECIYSIQTQPGKGIQLRARDFRLEDDDMLMVYDGSSNRARLLGVFMGTELMEVTLNSTSSSMWLEFISNSENTSKGFELHFTSFDLVKCEDPGMPLFGYKLEDKGHFAGSTVSYSCDPGYTLKGNGVLTCLRGERRAWDSPLPQCIAECGGTIKDEPTGRTLSPGYPAPYEHNLHCVWTIEAPPGSTIGLHFLVFHTEEVHDVLRIWDGPQDGGVLLKELSGSTLPLDIHSTFNSISLQFTTDFFTSKQGFALQFSVSTATSCNDPGFPTNGTRSGDSKEPGDYVLFQCDPGYVLQGASKITCTEINNRFFWQPEPPTCSAPCGGNLTGPSGLILSPEYPEPYPHGRECDWTVTVTQDYIISLTFNHFSLEPSYDFLHIYDGPDSLSPLLGSFYGTDVPDRIESSSNRLFLAFRSDASLSSNGFVLQYTENPRESCFEPGLVRNGTRIGTELKLGSTVTYYCDNGYTLEGEAVLTCVMGADSKPTWNKPKPVCIALCGGQYSGLEGVVLSPGYPGNYSGGRTCLYSVVVPNDYVVFSQFAFFQTALNDVVEVYDGPTQHARVLSSLSGSHSGESLPLATSNQILIRFTSKGHSSSRGFHLVYQAVPRTSATQCSSVPEPRHGRRTGNNFAVGAVVRFECNAGYMLEGLSAIECLTVPNALAQWNNTIPSCIVPCGGNLTQRTGTILSPGYPEPYLNSLSCVWKITVPEGSGIQIQVISFVTEQNWDSLEVFDGGDNTDAMLGSFSGTSVPGLLNSTSNQLYLHFFSDISVSAAGFRLEYKTVSLTSCPEPVIPMNGFKVGERLQMNNVVSFQCDPGYTLQGVSHITCMPGTVRRWNYPPPLCIAQCGGIREEMEGTILSPGFPGNYPSNSDCTWRIYLPVGYGAHIQFLNFSTEANHDFLEIRNGPFDTSTVIGRFSGQDVPASLLTTSHETTVYFHSDHSQNKPGFRFDYQAYELQECSDPEPFHHGVVVGAGYNVGQSISFECYLGYQLMGQSILTCQHGTTRTWDHPFPRCEAPCGGSIASDNGTIFSPGYPEEYPSSADCTWLITVAPGLGVRLNFTLLQVHGPHDFITVWDGPQENARKLGVFTDGEPNDPPSSTSNQILIRFRSNSEKGGLFKINYQAYRLQFCLPPPIIPNAEILMASKEFKIGDIVRYRCLPGYHLNGNSILTCSLGTHLEFEGPPPSCDVLCPMNEVLTASTGVILSQSPGSGFPHFESCSWVVKVEPGYNISFTIEYFQTSRQFDELEIFDGPSRQSPLLITLSGNYSSPLSITSSSNKVYLHWSFDHTSSHKGFRIRYGAAYCSTPNPPVNGSVHSQTGTKLGSTLRFSCDQGFRLIGQSSATCTRTPEGIYQWNAPVPLCQVVSCGMPMAPVNGSVVGQDFTLGLRVTFKCNPGFRLANTLPVSTVCQESGRWSLMETPPRCIPVTCPDIGHSAVEHGRWRLIYGMQNQYEAMMMLTCDPGYFYKGQRVIRCQANSTWDYPEPRPACEIISCGDLGTPPNGNKIGTLTVFGATAIFSCNTGYTLVGSRVRECMANGLWGGSEVQCLAGHCGSPDPIVNGQIIGENYNYRGSVVYQCNPGFRLIGVSVRICEQDHRWSGKSPVCVPITCGHPGNPANGLTQGTHFNLNDIVHFACSTGYVLQGAIKSQCQSNGQWSNSLPRCRIVNCTEPGHVENSVRQVLPSGSHRYSFQTTVSYTCNPGYYLLGTSTLTCQGDGTWDRSLPKCLCDSGGKCGDPGVPVHGIRLGEQFSVGSVVRFSCEPGYVLRGSLERTCLANSTWLGMQPECQVVSCGNPGTPRNALIQFHDGLVFSRSITYACREGYYSTGLLTRHCTVNGTWTGDMPECTVINCGDPGVPANGLRLGNDFTYSSTVSFQCSPGFTMDADRASTLICTKDRTWNGTKPVCRAIVCGAPPSIPNGQVVGTDFQWGSSISYTCNQGYQLSLPTVLTCQGSGNWSGERPQCFPVFCGDPGIPAQGRREDQGFTYLSSVFFSCFPPLLLVGSTRRYCQYDGTWSGTQPSCIDPSHTSCVDPGSPLFGSQNNTQGYQIGSTVFYSCRKGYLLLGSISRTCLPNLTWSGMPPECIAHHCSQPELPAQADARAIELPSLGYTLIYTCQPGFYLAGGSEHRTCRPDGSWTGKPPLCAVPSGVFARNSLWRGSYEYLGKKQPAMLSITAFEPFSNRVNGTLMDHSGVQLNLAGTYKREEAHLLLQVYQIRGPVEIFVNKFKIDNWALDGHVSYMPSSNSFVYQGFVRGKGFGQFGLQRLEGLDPNGENLSYNFASNSSSVAAAILVPFIAMIIAGFALYLYKHRKRPKVPFNGYVGHENTNGRATFENPMYDRNIQPTDIMANESEFTVSTVCTAV</sequence>
<feature type="domain" description="CUB" evidence="16">
    <location>
        <begin position="2856"/>
        <end position="2963"/>
    </location>
</feature>
<feature type="domain" description="Sushi" evidence="18">
    <location>
        <begin position="3140"/>
        <end position="3202"/>
    </location>
</feature>
<feature type="domain" description="Sushi" evidence="18">
    <location>
        <begin position="3805"/>
        <end position="3862"/>
    </location>
</feature>
<feature type="disulfide bond" evidence="13">
    <location>
        <begin position="3598"/>
        <end position="3625"/>
    </location>
</feature>
<dbReference type="Pfam" id="PF00078">
    <property type="entry name" value="RVT_1"/>
    <property type="match status" value="1"/>
</dbReference>
<keyword evidence="9 13" id="KW-1015">Disulfide bond</keyword>
<dbReference type="Gene3D" id="2.60.120.290">
    <property type="entry name" value="Spermadhesin, CUB domain"/>
    <property type="match status" value="13"/>
</dbReference>
<feature type="domain" description="CUB" evidence="16">
    <location>
        <begin position="1357"/>
        <end position="1465"/>
    </location>
</feature>
<dbReference type="PROSITE" id="PS50923">
    <property type="entry name" value="SUSHI"/>
    <property type="match status" value="25"/>
</dbReference>
<dbReference type="InterPro" id="IPR035976">
    <property type="entry name" value="Sushi/SCR/CCP_sf"/>
</dbReference>
<feature type="domain" description="CUB" evidence="16">
    <location>
        <begin position="1987"/>
        <end position="2096"/>
    </location>
</feature>
<feature type="domain" description="Sushi" evidence="18">
    <location>
        <begin position="2272"/>
        <end position="2333"/>
    </location>
</feature>
<feature type="domain" description="Sushi" evidence="18">
    <location>
        <begin position="3504"/>
        <end position="3566"/>
    </location>
</feature>
<dbReference type="SMART" id="SM00042">
    <property type="entry name" value="CUB"/>
    <property type="match status" value="12"/>
</dbReference>
<dbReference type="Gene3D" id="3.30.70.270">
    <property type="match status" value="1"/>
</dbReference>
<feature type="domain" description="Sushi" evidence="18">
    <location>
        <begin position="1468"/>
        <end position="1529"/>
    </location>
</feature>
<dbReference type="InterPro" id="IPR043502">
    <property type="entry name" value="DNA/RNA_pol_sf"/>
</dbReference>
<feature type="disulfide bond" evidence="13">
    <location>
        <begin position="3895"/>
        <end position="3922"/>
    </location>
</feature>
<feature type="disulfide bond" evidence="13">
    <location>
        <begin position="3775"/>
        <end position="3802"/>
    </location>
</feature>
<proteinExistence type="inferred from homology"/>
<comment type="similarity">
    <text evidence="2">Belongs to the beta type-B retroviral polymerase family. HERV class-II K(HML-2) pol subfamily.</text>
</comment>
<keyword evidence="4 13" id="KW-0768">Sushi</keyword>
<feature type="domain" description="Sushi" evidence="18">
    <location>
        <begin position="3570"/>
        <end position="3627"/>
    </location>
</feature>
<evidence type="ECO:0000256" key="1">
    <source>
        <dbReference type="ARBA" id="ARBA00004370"/>
    </source>
</evidence>
<feature type="domain" description="Sushi" evidence="18">
    <location>
        <begin position="3866"/>
        <end position="3924"/>
    </location>
</feature>
<dbReference type="GO" id="GO:0004523">
    <property type="term" value="F:RNA-DNA hybrid ribonuclease activity"/>
    <property type="evidence" value="ECO:0007669"/>
    <property type="project" value="UniProtKB-EC"/>
</dbReference>
<feature type="domain" description="CUB" evidence="16">
    <location>
        <begin position="3029"/>
        <end position="3140"/>
    </location>
</feature>
<evidence type="ECO:0000313" key="19">
    <source>
        <dbReference type="EMBL" id="KAK3511502.1"/>
    </source>
</evidence>
<evidence type="ECO:0000259" key="16">
    <source>
        <dbReference type="PROSITE" id="PS01180"/>
    </source>
</evidence>
<dbReference type="Proteomes" id="UP001274896">
    <property type="component" value="Unassembled WGS sequence"/>
</dbReference>
<name>A0AAE0UNU3_9TELE</name>
<dbReference type="GO" id="GO:0016020">
    <property type="term" value="C:membrane"/>
    <property type="evidence" value="ECO:0007669"/>
    <property type="project" value="UniProtKB-SubCell"/>
</dbReference>
<dbReference type="Gene3D" id="3.60.10.10">
    <property type="entry name" value="Endonuclease/exonuclease/phosphatase"/>
    <property type="match status" value="1"/>
</dbReference>
<feature type="domain" description="Sushi" evidence="18">
    <location>
        <begin position="3388"/>
        <end position="3445"/>
    </location>
</feature>
<dbReference type="PROSITE" id="PS50878">
    <property type="entry name" value="RT_POL"/>
    <property type="match status" value="1"/>
</dbReference>
<dbReference type="CDD" id="cd01650">
    <property type="entry name" value="RT_nLTR_like"/>
    <property type="match status" value="1"/>
</dbReference>
<evidence type="ECO:0000259" key="17">
    <source>
        <dbReference type="PROSITE" id="PS50878"/>
    </source>
</evidence>
<feature type="domain" description="Sushi" evidence="18">
    <location>
        <begin position="3330"/>
        <end position="3387"/>
    </location>
</feature>
<feature type="domain" description="CUB" evidence="16">
    <location>
        <begin position="1814"/>
        <end position="1922"/>
    </location>
</feature>
<keyword evidence="6" id="KW-0677">Repeat</keyword>
<dbReference type="Pfam" id="PF00431">
    <property type="entry name" value="CUB"/>
    <property type="match status" value="12"/>
</dbReference>
<dbReference type="PANTHER" id="PTHR45656:SF6">
    <property type="entry name" value="CUB AND SUSHI DOMAIN-CONTAINING PROTEIN 2"/>
    <property type="match status" value="1"/>
</dbReference>
<feature type="domain" description="Sushi" evidence="18">
    <location>
        <begin position="3446"/>
        <end position="3503"/>
    </location>
</feature>
<feature type="disulfide bond" evidence="13">
    <location>
        <begin position="1672"/>
        <end position="1699"/>
    </location>
</feature>
<reference evidence="19" key="1">
    <citation type="submission" date="2023-06" db="EMBL/GenBank/DDBJ databases">
        <title>Male Hemibagrus guttatus genome.</title>
        <authorList>
            <person name="Bian C."/>
        </authorList>
    </citation>
    <scope>NUCLEOTIDE SEQUENCE</scope>
    <source>
        <strain evidence="19">Male_cb2023</strain>
        <tissue evidence="19">Muscle</tissue>
    </source>
</reference>
<dbReference type="InterPro" id="IPR000859">
    <property type="entry name" value="CUB_dom"/>
</dbReference>
<evidence type="ECO:0000256" key="8">
    <source>
        <dbReference type="ARBA" id="ARBA00023136"/>
    </source>
</evidence>
<feature type="domain" description="Sushi" evidence="18">
    <location>
        <begin position="2966"/>
        <end position="3027"/>
    </location>
</feature>
<evidence type="ECO:0000256" key="14">
    <source>
        <dbReference type="SAM" id="Coils"/>
    </source>
</evidence>